<keyword evidence="1" id="KW-0479">Metal-binding</keyword>
<dbReference type="PANTHER" id="PTHR38133">
    <property type="entry name" value="SLR1429 PROTEIN"/>
    <property type="match status" value="1"/>
</dbReference>
<keyword evidence="1" id="KW-0862">Zinc</keyword>
<name>A0A941IVR9_9ACTN</name>
<reference evidence="3" key="1">
    <citation type="submission" date="2021-04" db="EMBL/GenBank/DDBJ databases">
        <title>Genome based classification of Actinospica acidithermotolerans sp. nov., an actinobacterium isolated from an Indonesian hot spring.</title>
        <authorList>
            <person name="Kusuma A.B."/>
            <person name="Putra K.E."/>
            <person name="Nafisah S."/>
            <person name="Loh J."/>
            <person name="Nouioui I."/>
            <person name="Goodfellow M."/>
        </authorList>
    </citation>
    <scope>NUCLEOTIDE SEQUENCE</scope>
    <source>
        <strain evidence="3">CSCA 57</strain>
    </source>
</reference>
<dbReference type="PANTHER" id="PTHR38133:SF1">
    <property type="entry name" value="SLR1429 PROTEIN"/>
    <property type="match status" value="1"/>
</dbReference>
<keyword evidence="4" id="KW-1185">Reference proteome</keyword>
<proteinExistence type="predicted"/>
<gene>
    <name evidence="3" type="ORF">KDL01_30615</name>
</gene>
<dbReference type="Pfam" id="PF04434">
    <property type="entry name" value="SWIM"/>
    <property type="match status" value="1"/>
</dbReference>
<protein>
    <submittedName>
        <fullName evidence="3">SWIM zinc finger family protein</fullName>
    </submittedName>
</protein>
<evidence type="ECO:0000259" key="2">
    <source>
        <dbReference type="PROSITE" id="PS50966"/>
    </source>
</evidence>
<dbReference type="EMBL" id="JAGSOG010000221">
    <property type="protein sequence ID" value="MBR7837671.1"/>
    <property type="molecule type" value="Genomic_DNA"/>
</dbReference>
<evidence type="ECO:0000256" key="1">
    <source>
        <dbReference type="PROSITE-ProRule" id="PRU00325"/>
    </source>
</evidence>
<organism evidence="3 4">
    <name type="scientific">Actinospica durhamensis</name>
    <dbReference type="NCBI Taxonomy" id="1508375"/>
    <lineage>
        <taxon>Bacteria</taxon>
        <taxon>Bacillati</taxon>
        <taxon>Actinomycetota</taxon>
        <taxon>Actinomycetes</taxon>
        <taxon>Catenulisporales</taxon>
        <taxon>Actinospicaceae</taxon>
        <taxon>Actinospica</taxon>
    </lineage>
</organism>
<comment type="caution">
    <text evidence="3">The sequence shown here is derived from an EMBL/GenBank/DDBJ whole genome shotgun (WGS) entry which is preliminary data.</text>
</comment>
<sequence>MTAPQAEAGGVTSHRWSKRLIMVLESFSDRERLHRGRTYAASGDVEDLDVRPGEVYASVRGTRRRPYSVTIRINVLTPDQWSRVERLMAARTDLYTSLLEGTMPEHVEDVFHDTGLSLYPSRREFDADCTCPDMVRPCKHIAATCYVLADRLDQDPFDLMLWRGRRKADLLRRLESLRDDQAWAQSEAAPEPEDLPLAEALGAFWSGAQPLPVLPPAPEDSRPGAILDRLGPLGVGVSGEGGRGETDLTDLLRPAYEALARS</sequence>
<dbReference type="InterPro" id="IPR007527">
    <property type="entry name" value="Znf_SWIM"/>
</dbReference>
<evidence type="ECO:0000313" key="3">
    <source>
        <dbReference type="EMBL" id="MBR7837671.1"/>
    </source>
</evidence>
<dbReference type="RefSeq" id="WP_212532138.1">
    <property type="nucleotide sequence ID" value="NZ_JAGSOG010000221.1"/>
</dbReference>
<accession>A0A941IVR9</accession>
<dbReference type="Proteomes" id="UP000675781">
    <property type="component" value="Unassembled WGS sequence"/>
</dbReference>
<feature type="domain" description="SWIM-type" evidence="2">
    <location>
        <begin position="114"/>
        <end position="149"/>
    </location>
</feature>
<evidence type="ECO:0000313" key="4">
    <source>
        <dbReference type="Proteomes" id="UP000675781"/>
    </source>
</evidence>
<dbReference type="AlphaFoldDB" id="A0A941IVR9"/>
<keyword evidence="1" id="KW-0863">Zinc-finger</keyword>
<dbReference type="PROSITE" id="PS50966">
    <property type="entry name" value="ZF_SWIM"/>
    <property type="match status" value="1"/>
</dbReference>
<dbReference type="GO" id="GO:0008270">
    <property type="term" value="F:zinc ion binding"/>
    <property type="evidence" value="ECO:0007669"/>
    <property type="project" value="UniProtKB-KW"/>
</dbReference>